<evidence type="ECO:0000256" key="5">
    <source>
        <dbReference type="ARBA" id="ARBA00022989"/>
    </source>
</evidence>
<name>A0A4U0Y3C3_9PEZI</name>
<dbReference type="AlphaFoldDB" id="A0A4U0Y3C3"/>
<dbReference type="Proteomes" id="UP000309340">
    <property type="component" value="Unassembled WGS sequence"/>
</dbReference>
<feature type="compositionally biased region" description="Basic and acidic residues" evidence="7">
    <location>
        <begin position="673"/>
        <end position="688"/>
    </location>
</feature>
<feature type="signal peptide" evidence="9">
    <location>
        <begin position="1"/>
        <end position="25"/>
    </location>
</feature>
<dbReference type="Pfam" id="PF06011">
    <property type="entry name" value="TRP"/>
    <property type="match status" value="1"/>
</dbReference>
<keyword evidence="12" id="KW-1185">Reference proteome</keyword>
<comment type="similarity">
    <text evidence="2">Belongs to the transient receptor potential (TRP) ion channel family.</text>
</comment>
<protein>
    <recommendedName>
        <fullName evidence="10">ML-like domain-containing protein</fullName>
    </recommendedName>
</protein>
<dbReference type="PANTHER" id="PTHR31145">
    <property type="entry name" value="INTEGRAL MEMBRANE PROTEIN (AFU_ORTHOLOGUE AFUA_7G01610)"/>
    <property type="match status" value="1"/>
</dbReference>
<proteinExistence type="inferred from homology"/>
<dbReference type="GO" id="GO:0016020">
    <property type="term" value="C:membrane"/>
    <property type="evidence" value="ECO:0007669"/>
    <property type="project" value="UniProtKB-SubCell"/>
</dbReference>
<evidence type="ECO:0000256" key="9">
    <source>
        <dbReference type="SAM" id="SignalP"/>
    </source>
</evidence>
<evidence type="ECO:0000256" key="3">
    <source>
        <dbReference type="ARBA" id="ARBA00022692"/>
    </source>
</evidence>
<dbReference type="PANTHER" id="PTHR31145:SF5">
    <property type="entry name" value="DUF907 DOMAIN PROTEIN (AFU_ORTHOLOGUE AFUA_2G06100)"/>
    <property type="match status" value="1"/>
</dbReference>
<dbReference type="GO" id="GO:0055085">
    <property type="term" value="P:transmembrane transport"/>
    <property type="evidence" value="ECO:0007669"/>
    <property type="project" value="TreeGrafter"/>
</dbReference>
<dbReference type="STRING" id="329884.A0A4U0Y3C3"/>
<keyword evidence="3 8" id="KW-0812">Transmembrane</keyword>
<feature type="transmembrane region" description="Helical" evidence="8">
    <location>
        <begin position="409"/>
        <end position="429"/>
    </location>
</feature>
<dbReference type="InterPro" id="IPR010308">
    <property type="entry name" value="TRP_C"/>
</dbReference>
<feature type="transmembrane region" description="Helical" evidence="8">
    <location>
        <begin position="435"/>
        <end position="457"/>
    </location>
</feature>
<dbReference type="InterPro" id="IPR032800">
    <property type="entry name" value="TRP_N"/>
</dbReference>
<evidence type="ECO:0000256" key="7">
    <source>
        <dbReference type="SAM" id="MobiDB-lite"/>
    </source>
</evidence>
<feature type="transmembrane region" description="Helical" evidence="8">
    <location>
        <begin position="554"/>
        <end position="573"/>
    </location>
</feature>
<feature type="transmembrane region" description="Helical" evidence="8">
    <location>
        <begin position="585"/>
        <end position="611"/>
    </location>
</feature>
<evidence type="ECO:0000313" key="11">
    <source>
        <dbReference type="EMBL" id="TKA83296.1"/>
    </source>
</evidence>
<feature type="transmembrane region" description="Helical" evidence="8">
    <location>
        <begin position="497"/>
        <end position="517"/>
    </location>
</feature>
<dbReference type="SMART" id="SM01320">
    <property type="entry name" value="TRP_N"/>
    <property type="match status" value="1"/>
</dbReference>
<evidence type="ECO:0000256" key="2">
    <source>
        <dbReference type="ARBA" id="ARBA00010642"/>
    </source>
</evidence>
<comment type="caution">
    <text evidence="11">The sequence shown here is derived from an EMBL/GenBank/DDBJ whole genome shotgun (WGS) entry which is preliminary data.</text>
</comment>
<keyword evidence="6 8" id="KW-0472">Membrane</keyword>
<gene>
    <name evidence="11" type="ORF">B0A55_00777</name>
</gene>
<feature type="region of interest" description="Disordered" evidence="7">
    <location>
        <begin position="714"/>
        <end position="746"/>
    </location>
</feature>
<feature type="domain" description="ML-like" evidence="10">
    <location>
        <begin position="27"/>
        <end position="165"/>
    </location>
</feature>
<evidence type="ECO:0000259" key="10">
    <source>
        <dbReference type="SMART" id="SM01320"/>
    </source>
</evidence>
<keyword evidence="4 9" id="KW-0732">Signal</keyword>
<dbReference type="Pfam" id="PF14558">
    <property type="entry name" value="TRP_N"/>
    <property type="match status" value="1"/>
</dbReference>
<feature type="transmembrane region" description="Helical" evidence="8">
    <location>
        <begin position="523"/>
        <end position="542"/>
    </location>
</feature>
<feature type="transmembrane region" description="Helical" evidence="8">
    <location>
        <begin position="361"/>
        <end position="388"/>
    </location>
</feature>
<keyword evidence="5 8" id="KW-1133">Transmembrane helix</keyword>
<accession>A0A4U0Y3C3</accession>
<dbReference type="GO" id="GO:0009272">
    <property type="term" value="P:fungal-type cell wall biogenesis"/>
    <property type="evidence" value="ECO:0007669"/>
    <property type="project" value="TreeGrafter"/>
</dbReference>
<reference evidence="11 12" key="1">
    <citation type="submission" date="2017-03" db="EMBL/GenBank/DDBJ databases">
        <title>Genomes of endolithic fungi from Antarctica.</title>
        <authorList>
            <person name="Coleine C."/>
            <person name="Masonjones S."/>
            <person name="Stajich J.E."/>
        </authorList>
    </citation>
    <scope>NUCLEOTIDE SEQUENCE [LARGE SCALE GENOMIC DNA]</scope>
    <source>
        <strain evidence="11 12">CCFEE 5184</strain>
    </source>
</reference>
<feature type="chain" id="PRO_5020557250" description="ML-like domain-containing protein" evidence="9">
    <location>
        <begin position="26"/>
        <end position="746"/>
    </location>
</feature>
<feature type="region of interest" description="Disordered" evidence="7">
    <location>
        <begin position="655"/>
        <end position="701"/>
    </location>
</feature>
<evidence type="ECO:0000256" key="4">
    <source>
        <dbReference type="ARBA" id="ARBA00022729"/>
    </source>
</evidence>
<feature type="compositionally biased region" description="Basic and acidic residues" evidence="7">
    <location>
        <begin position="720"/>
        <end position="732"/>
    </location>
</feature>
<organism evidence="11 12">
    <name type="scientific">Friedmanniomyces simplex</name>
    <dbReference type="NCBI Taxonomy" id="329884"/>
    <lineage>
        <taxon>Eukaryota</taxon>
        <taxon>Fungi</taxon>
        <taxon>Dikarya</taxon>
        <taxon>Ascomycota</taxon>
        <taxon>Pezizomycotina</taxon>
        <taxon>Dothideomycetes</taxon>
        <taxon>Dothideomycetidae</taxon>
        <taxon>Mycosphaerellales</taxon>
        <taxon>Teratosphaeriaceae</taxon>
        <taxon>Friedmanniomyces</taxon>
    </lineage>
</organism>
<evidence type="ECO:0000256" key="1">
    <source>
        <dbReference type="ARBA" id="ARBA00004141"/>
    </source>
</evidence>
<comment type="subcellular location">
    <subcellularLocation>
        <location evidence="1">Membrane</location>
        <topology evidence="1">Multi-pass membrane protein</topology>
    </subcellularLocation>
</comment>
<evidence type="ECO:0000256" key="8">
    <source>
        <dbReference type="SAM" id="Phobius"/>
    </source>
</evidence>
<dbReference type="EMBL" id="NAJQ01000012">
    <property type="protein sequence ID" value="TKA83296.1"/>
    <property type="molecule type" value="Genomic_DNA"/>
</dbReference>
<evidence type="ECO:0000256" key="6">
    <source>
        <dbReference type="ARBA" id="ARBA00023136"/>
    </source>
</evidence>
<dbReference type="InterPro" id="IPR040241">
    <property type="entry name" value="TRP_Flc/Pkd2-like"/>
</dbReference>
<sequence>MRSSAGVRTLLPLALLSILPVGVLGGNILSTSGFSSCMNNATVQVKNLNVSYDKTSRILTFDVAGTSDIVQNVTANLIVSAYGKQIYTKEVNPCDTGMAEMCPVPAASFASQGSQTIPEEYASQIPAIAFSIPDLDGMVKMELKGANGEDVACVQSTVGNGHTLNIPAVSYAALGIAAVALLFSGLAGLAAGGHPGASTPSPTFGEVIGWFQGLAMNGMLSVQYPQVYQSFTSNFAFSTGLVPWGQLQSSIDGFRAKTGGNLSDDSYQYLSNNATLVYNDGTTNSSSRMMRRAFDTAFLWARDGTSVTVNGTSANIGNGAGSSTNTTSSSGNSKMNHYVSGIQAYSEQLTIPQANTFMTVLLVWAIICGVIIVFILLIKVILEAWSMFGKIPKSMESWRERYWWRLAKALTNLVLLLYGTWTLYCIYQFTNGDSWAAKTLAGVTLGLFTAVLAFFTWRIWIKAHSYKELDGDAGKLYEDKETWLKYSLFYENYKKGYWWLFVPAILYMFAKGCVIAGANGHGLVQTAGQLIVEALMLGLLLWTRPFQRKSGVWINIFIQVVRVISVVCILIFVEELGISQTTKTVTGLVLIVVQCVLTAGLAILLAVNALINCIRENPHRRARKAQEKMKLERDLDDLTPLDARNSLLMEPMAQRNSESTAYQGAVVTPPPFGDRKGRYDPVPPRDHSPAVGSEYSFSRPSRFAREDDADYLVSGAASMGRRDERSISRSPDRQPTLPHLGFGRAM</sequence>
<evidence type="ECO:0000313" key="12">
    <source>
        <dbReference type="Proteomes" id="UP000309340"/>
    </source>
</evidence>
<dbReference type="OrthoDB" id="2115177at2759"/>